<feature type="compositionally biased region" description="Basic and acidic residues" evidence="2">
    <location>
        <begin position="353"/>
        <end position="362"/>
    </location>
</feature>
<keyword evidence="1" id="KW-0175">Coiled coil</keyword>
<keyword evidence="3" id="KW-0472">Membrane</keyword>
<proteinExistence type="predicted"/>
<sequence>MGWFLHSKFVTHLCVLVVALLAGFATFFYAWSFSRHWPSPTIATGVIKGFAMTSHALFSFTSILTWHSIRISSRSIMFGTWASFAFASLVFDSWWFGLMVARKGFDTVGASAPNRKGVTIAFCVFSGFYAVYRLLVLLFVFHFDVRYNEGLAATMGTATAGPAQPQVIQIAGPPPSCPPPHQLPQHPSPYMFSPPTVATFHSLAKKLSIRRSRSERQFARLEQREEEALRRNGESEPIGTKVAALVRQASRRWWTRSGGGGRQNDVPLIHVSLHEEDVEARRGRGRKDGSFDEDDEDDGSVLFDATSIGGAASSLGSYDMVNTSHESVPGRKLDKGKGRAVSSESEEEDSEDEAQRAYEERRRQRRNRSPV</sequence>
<feature type="transmembrane region" description="Helical" evidence="3">
    <location>
        <begin position="117"/>
        <end position="141"/>
    </location>
</feature>
<evidence type="ECO:0000313" key="5">
    <source>
        <dbReference type="Proteomes" id="UP000237144"/>
    </source>
</evidence>
<keyword evidence="3" id="KW-0812">Transmembrane</keyword>
<accession>A0A2S5B5E0</accession>
<evidence type="ECO:0000256" key="1">
    <source>
        <dbReference type="SAM" id="Coils"/>
    </source>
</evidence>
<feature type="transmembrane region" description="Helical" evidence="3">
    <location>
        <begin position="42"/>
        <end position="64"/>
    </location>
</feature>
<feature type="region of interest" description="Disordered" evidence="2">
    <location>
        <begin position="277"/>
        <end position="371"/>
    </location>
</feature>
<dbReference type="AlphaFoldDB" id="A0A2S5B5E0"/>
<comment type="caution">
    <text evidence="4">The sequence shown here is derived from an EMBL/GenBank/DDBJ whole genome shotgun (WGS) entry which is preliminary data.</text>
</comment>
<feature type="compositionally biased region" description="Basic and acidic residues" evidence="2">
    <location>
        <begin position="328"/>
        <end position="337"/>
    </location>
</feature>
<feature type="compositionally biased region" description="Basic and acidic residues" evidence="2">
    <location>
        <begin position="277"/>
        <end position="290"/>
    </location>
</feature>
<feature type="compositionally biased region" description="Polar residues" evidence="2">
    <location>
        <begin position="314"/>
        <end position="326"/>
    </location>
</feature>
<gene>
    <name evidence="4" type="ORF">BMF94_5039</name>
</gene>
<evidence type="ECO:0000313" key="4">
    <source>
        <dbReference type="EMBL" id="POY71931.1"/>
    </source>
</evidence>
<keyword evidence="3" id="KW-1133">Transmembrane helix</keyword>
<dbReference type="InterPro" id="IPR036259">
    <property type="entry name" value="MFS_trans_sf"/>
</dbReference>
<dbReference type="EMBL" id="PJQD01000065">
    <property type="protein sequence ID" value="POY71931.1"/>
    <property type="molecule type" value="Genomic_DNA"/>
</dbReference>
<evidence type="ECO:0000256" key="2">
    <source>
        <dbReference type="SAM" id="MobiDB-lite"/>
    </source>
</evidence>
<name>A0A2S5B5E0_9BASI</name>
<feature type="coiled-coil region" evidence="1">
    <location>
        <begin position="204"/>
        <end position="231"/>
    </location>
</feature>
<feature type="transmembrane region" description="Helical" evidence="3">
    <location>
        <begin position="9"/>
        <end position="30"/>
    </location>
</feature>
<dbReference type="OrthoDB" id="2529267at2759"/>
<protein>
    <submittedName>
        <fullName evidence="4">Uncharacterized protein</fullName>
    </submittedName>
</protein>
<feature type="transmembrane region" description="Helical" evidence="3">
    <location>
        <begin position="76"/>
        <end position="97"/>
    </location>
</feature>
<evidence type="ECO:0000256" key="3">
    <source>
        <dbReference type="SAM" id="Phobius"/>
    </source>
</evidence>
<dbReference type="SUPFAM" id="SSF103473">
    <property type="entry name" value="MFS general substrate transporter"/>
    <property type="match status" value="1"/>
</dbReference>
<dbReference type="Proteomes" id="UP000237144">
    <property type="component" value="Unassembled WGS sequence"/>
</dbReference>
<reference evidence="4 5" key="1">
    <citation type="journal article" date="2018" name="Front. Microbiol.">
        <title>Prospects for Fungal Bioremediation of Acidic Radioactive Waste Sites: Characterization and Genome Sequence of Rhodotorula taiwanensis MD1149.</title>
        <authorList>
            <person name="Tkavc R."/>
            <person name="Matrosova V.Y."/>
            <person name="Grichenko O.E."/>
            <person name="Gostincar C."/>
            <person name="Volpe R.P."/>
            <person name="Klimenkova P."/>
            <person name="Gaidamakova E.K."/>
            <person name="Zhou C.E."/>
            <person name="Stewart B.J."/>
            <person name="Lyman M.G."/>
            <person name="Malfatti S.A."/>
            <person name="Rubinfeld B."/>
            <person name="Courtot M."/>
            <person name="Singh J."/>
            <person name="Dalgard C.L."/>
            <person name="Hamilton T."/>
            <person name="Frey K.G."/>
            <person name="Gunde-Cimerman N."/>
            <person name="Dugan L."/>
            <person name="Daly M.J."/>
        </authorList>
    </citation>
    <scope>NUCLEOTIDE SEQUENCE [LARGE SCALE GENOMIC DNA]</scope>
    <source>
        <strain evidence="4 5">MD1149</strain>
    </source>
</reference>
<keyword evidence="5" id="KW-1185">Reference proteome</keyword>
<organism evidence="4 5">
    <name type="scientific">Rhodotorula taiwanensis</name>
    <dbReference type="NCBI Taxonomy" id="741276"/>
    <lineage>
        <taxon>Eukaryota</taxon>
        <taxon>Fungi</taxon>
        <taxon>Dikarya</taxon>
        <taxon>Basidiomycota</taxon>
        <taxon>Pucciniomycotina</taxon>
        <taxon>Microbotryomycetes</taxon>
        <taxon>Sporidiobolales</taxon>
        <taxon>Sporidiobolaceae</taxon>
        <taxon>Rhodotorula</taxon>
    </lineage>
</organism>